<dbReference type="SUPFAM" id="SSF51735">
    <property type="entry name" value="NAD(P)-binding Rossmann-fold domains"/>
    <property type="match status" value="1"/>
</dbReference>
<dbReference type="Gene3D" id="3.50.50.60">
    <property type="entry name" value="FAD/NAD(P)-binding domain"/>
    <property type="match status" value="1"/>
</dbReference>
<evidence type="ECO:0000259" key="2">
    <source>
        <dbReference type="Pfam" id="PF01408"/>
    </source>
</evidence>
<dbReference type="STRING" id="1618671.UY67_C0006G0043"/>
<dbReference type="InterPro" id="IPR051450">
    <property type="entry name" value="Gfo/Idh/MocA_Oxidoreductases"/>
</dbReference>
<dbReference type="Pfam" id="PF01408">
    <property type="entry name" value="GFO_IDH_MocA"/>
    <property type="match status" value="1"/>
</dbReference>
<dbReference type="GO" id="GO:0000166">
    <property type="term" value="F:nucleotide binding"/>
    <property type="evidence" value="ECO:0007669"/>
    <property type="project" value="InterPro"/>
</dbReference>
<dbReference type="SUPFAM" id="SSF51905">
    <property type="entry name" value="FAD/NAD(P)-binding domain"/>
    <property type="match status" value="1"/>
</dbReference>
<feature type="domain" description="FAD dependent oxidoreductase" evidence="1">
    <location>
        <begin position="310"/>
        <end position="501"/>
    </location>
</feature>
<evidence type="ECO:0000259" key="1">
    <source>
        <dbReference type="Pfam" id="PF01266"/>
    </source>
</evidence>
<proteinExistence type="predicted"/>
<dbReference type="InterPro" id="IPR036188">
    <property type="entry name" value="FAD/NAD-bd_sf"/>
</dbReference>
<organism evidence="3 4">
    <name type="scientific">Candidatus Kaiserbacteria bacterium GW2011_GWA2_52_12</name>
    <dbReference type="NCBI Taxonomy" id="1618671"/>
    <lineage>
        <taxon>Bacteria</taxon>
        <taxon>Candidatus Kaiseribacteriota</taxon>
    </lineage>
</organism>
<protein>
    <submittedName>
        <fullName evidence="3">Uncharacterized protein</fullName>
    </submittedName>
</protein>
<dbReference type="Gene3D" id="3.40.50.720">
    <property type="entry name" value="NAD(P)-binding Rossmann-like Domain"/>
    <property type="match status" value="1"/>
</dbReference>
<dbReference type="InterPro" id="IPR000683">
    <property type="entry name" value="Gfo/Idh/MocA-like_OxRdtase_N"/>
</dbReference>
<comment type="caution">
    <text evidence="3">The sequence shown here is derived from an EMBL/GenBank/DDBJ whole genome shotgun (WGS) entry which is preliminary data.</text>
</comment>
<dbReference type="EMBL" id="LCQW01000006">
    <property type="protein sequence ID" value="KKW24588.1"/>
    <property type="molecule type" value="Genomic_DNA"/>
</dbReference>
<dbReference type="Pfam" id="PF01266">
    <property type="entry name" value="DAO"/>
    <property type="match status" value="1"/>
</dbReference>
<dbReference type="InterPro" id="IPR036291">
    <property type="entry name" value="NAD(P)-bd_dom_sf"/>
</dbReference>
<accession>A0A0G1X0E8</accession>
<feature type="domain" description="Gfo/Idh/MocA-like oxidoreductase N-terminal" evidence="2">
    <location>
        <begin position="9"/>
        <end position="127"/>
    </location>
</feature>
<dbReference type="PANTHER" id="PTHR43377:SF1">
    <property type="entry name" value="BILIVERDIN REDUCTASE A"/>
    <property type="match status" value="1"/>
</dbReference>
<gene>
    <name evidence="3" type="ORF">UY67_C0006G0043</name>
</gene>
<dbReference type="Gene3D" id="3.30.9.10">
    <property type="entry name" value="D-Amino Acid Oxidase, subunit A, domain 2"/>
    <property type="match status" value="1"/>
</dbReference>
<dbReference type="AlphaFoldDB" id="A0A0G1X0E8"/>
<reference evidence="3 4" key="1">
    <citation type="journal article" date="2015" name="Nature">
        <title>rRNA introns, odd ribosomes, and small enigmatic genomes across a large radiation of phyla.</title>
        <authorList>
            <person name="Brown C.T."/>
            <person name="Hug L.A."/>
            <person name="Thomas B.C."/>
            <person name="Sharon I."/>
            <person name="Castelle C.J."/>
            <person name="Singh A."/>
            <person name="Wilkins M.J."/>
            <person name="Williams K.H."/>
            <person name="Banfield J.F."/>
        </authorList>
    </citation>
    <scope>NUCLEOTIDE SEQUENCE [LARGE SCALE GENOMIC DNA]</scope>
</reference>
<dbReference type="Proteomes" id="UP000034273">
    <property type="component" value="Unassembled WGS sequence"/>
</dbReference>
<evidence type="ECO:0000313" key="4">
    <source>
        <dbReference type="Proteomes" id="UP000034273"/>
    </source>
</evidence>
<dbReference type="PANTHER" id="PTHR43377">
    <property type="entry name" value="BILIVERDIN REDUCTASE A"/>
    <property type="match status" value="1"/>
</dbReference>
<name>A0A0G1X0E8_9BACT</name>
<evidence type="ECO:0000313" key="3">
    <source>
        <dbReference type="EMBL" id="KKW24588.1"/>
    </source>
</evidence>
<dbReference type="Gene3D" id="3.30.360.10">
    <property type="entry name" value="Dihydrodipicolinate Reductase, domain 2"/>
    <property type="match status" value="1"/>
</dbReference>
<dbReference type="InterPro" id="IPR006076">
    <property type="entry name" value="FAD-dep_OxRdtase"/>
</dbReference>
<sequence>MKVNQRRPKILLIGAGAFGMRHLETLLRLEQKNVLELAGIVVRTQRSRELIQKKYSVPVYSGLSDKALASADAVNIVTPVETHFELVSRCLPRAHVLVEKPLAATLEDVRTLQSKAAHSTNVLMVGHVFRFHPVVTRLQRVLAKMNERPSSVEGVFTNPLSTDTGRDIEMEMLHMFDIVDYLFNKKIVRKHAEDNGRVRTISSIYSGGMHALFKLGWVGNDKQRSLKLVFKQYRVVCDLQAQKISVYKNGAHIEMIDCASDVPPLEAQLCRFVEAIKSRTVDYPDVAVGARIVRHALMDGNTELSPGRKKVAIIGAGIFGSNCAIELAASFDVTLFDKNKSILSEASYINQYRHHWGYHYPRSQETVNDIRAAIDDFEQRYRTAIVTKFPTYYSVAKKDSKVTAAEFLQFCDRNELPYTIEDPSDMYLNNKKISVTIKTYEPIYNYDKLKSITASLLKKKSIKIRLNSEITHARIVQGGQKELTIKEGVRVHRERFDYVINVTYARYNDFCSWLGFPKKAMRMDLVEVLWMKADIPKISLAIMDGAFTNIVPSGIDGVFTLVHIKESVLRRFVPKNGLVPKNVFSSSKNSNVDTILKRSIEWFPFVKDAKISKVHYVLRGVNAYREYDDARISDIAEQGFGCFSILGGKIINSVSIAKALAGMIAK</sequence>